<comment type="caution">
    <text evidence="1">The sequence shown here is derived from an EMBL/GenBank/DDBJ whole genome shotgun (WGS) entry which is preliminary data.</text>
</comment>
<sequence>PPICGALTMSVEYAIFEQVFMLQFGEAYSINWDYTIYTSEGSLVVLIWISEVPAKFRQMFRDVKLDGILKATRRGLAYDQ</sequence>
<keyword evidence="2" id="KW-1185">Reference proteome</keyword>
<organism evidence="1 2">
    <name type="scientific">Datura stramonium</name>
    <name type="common">Jimsonweed</name>
    <name type="synonym">Common thornapple</name>
    <dbReference type="NCBI Taxonomy" id="4076"/>
    <lineage>
        <taxon>Eukaryota</taxon>
        <taxon>Viridiplantae</taxon>
        <taxon>Streptophyta</taxon>
        <taxon>Embryophyta</taxon>
        <taxon>Tracheophyta</taxon>
        <taxon>Spermatophyta</taxon>
        <taxon>Magnoliopsida</taxon>
        <taxon>eudicotyledons</taxon>
        <taxon>Gunneridae</taxon>
        <taxon>Pentapetalae</taxon>
        <taxon>asterids</taxon>
        <taxon>lamiids</taxon>
        <taxon>Solanales</taxon>
        <taxon>Solanaceae</taxon>
        <taxon>Solanoideae</taxon>
        <taxon>Datureae</taxon>
        <taxon>Datura</taxon>
    </lineage>
</organism>
<dbReference type="Proteomes" id="UP000823775">
    <property type="component" value="Unassembled WGS sequence"/>
</dbReference>
<reference evidence="1 2" key="1">
    <citation type="journal article" date="2021" name="BMC Genomics">
        <title>Datura genome reveals duplications of psychoactive alkaloid biosynthetic genes and high mutation rate following tissue culture.</title>
        <authorList>
            <person name="Rajewski A."/>
            <person name="Carter-House D."/>
            <person name="Stajich J."/>
            <person name="Litt A."/>
        </authorList>
    </citation>
    <scope>NUCLEOTIDE SEQUENCE [LARGE SCALE GENOMIC DNA]</scope>
    <source>
        <strain evidence="1">AR-01</strain>
    </source>
</reference>
<feature type="non-terminal residue" evidence="1">
    <location>
        <position position="1"/>
    </location>
</feature>
<protein>
    <submittedName>
        <fullName evidence="1">Uncharacterized protein</fullName>
    </submittedName>
</protein>
<evidence type="ECO:0000313" key="2">
    <source>
        <dbReference type="Proteomes" id="UP000823775"/>
    </source>
</evidence>
<accession>A0ABS8VDM7</accession>
<gene>
    <name evidence="1" type="ORF">HAX54_034149</name>
</gene>
<dbReference type="EMBL" id="JACEIK010004394">
    <property type="protein sequence ID" value="MCD9645311.1"/>
    <property type="molecule type" value="Genomic_DNA"/>
</dbReference>
<proteinExistence type="predicted"/>
<evidence type="ECO:0000313" key="1">
    <source>
        <dbReference type="EMBL" id="MCD9645311.1"/>
    </source>
</evidence>
<name>A0ABS8VDM7_DATST</name>
<feature type="non-terminal residue" evidence="1">
    <location>
        <position position="80"/>
    </location>
</feature>